<protein>
    <submittedName>
        <fullName evidence="2">GLPGLI family protein</fullName>
    </submittedName>
</protein>
<proteinExistence type="predicted"/>
<gene>
    <name evidence="2" type="ORF">QGN23_03710</name>
</gene>
<feature type="signal peptide" evidence="1">
    <location>
        <begin position="1"/>
        <end position="19"/>
    </location>
</feature>
<evidence type="ECO:0000313" key="3">
    <source>
        <dbReference type="Proteomes" id="UP001241656"/>
    </source>
</evidence>
<name>A0ABY8RGR4_9FLAO</name>
<evidence type="ECO:0000313" key="2">
    <source>
        <dbReference type="EMBL" id="WHF52392.1"/>
    </source>
</evidence>
<reference evidence="2 3" key="1">
    <citation type="submission" date="2023-05" db="EMBL/GenBank/DDBJ databases">
        <title>Genomic insight into Chryseobacterium sp. wdc7 isolated forest soil (Gotjawal).</title>
        <authorList>
            <person name="Park S.-J."/>
        </authorList>
    </citation>
    <scope>NUCLEOTIDE SEQUENCE [LARGE SCALE GENOMIC DNA]</scope>
    <source>
        <strain evidence="3">wdc7</strain>
    </source>
</reference>
<dbReference type="EMBL" id="CP124855">
    <property type="protein sequence ID" value="WHF52392.1"/>
    <property type="molecule type" value="Genomic_DNA"/>
</dbReference>
<accession>A0ABY8RGR4</accession>
<organism evidence="2 3">
    <name type="scientific">Chryseobacterium gotjawalense</name>
    <dbReference type="NCBI Taxonomy" id="3042315"/>
    <lineage>
        <taxon>Bacteria</taxon>
        <taxon>Pseudomonadati</taxon>
        <taxon>Bacteroidota</taxon>
        <taxon>Flavobacteriia</taxon>
        <taxon>Flavobacteriales</taxon>
        <taxon>Weeksellaceae</taxon>
        <taxon>Chryseobacterium group</taxon>
        <taxon>Chryseobacterium</taxon>
    </lineage>
</organism>
<keyword evidence="3" id="KW-1185">Reference proteome</keyword>
<dbReference type="Proteomes" id="UP001241656">
    <property type="component" value="Chromosome"/>
</dbReference>
<evidence type="ECO:0000256" key="1">
    <source>
        <dbReference type="SAM" id="SignalP"/>
    </source>
</evidence>
<dbReference type="Pfam" id="PF09697">
    <property type="entry name" value="Porph_ging"/>
    <property type="match status" value="1"/>
</dbReference>
<dbReference type="RefSeq" id="WP_282905687.1">
    <property type="nucleotide sequence ID" value="NZ_CP124855.1"/>
</dbReference>
<keyword evidence="1" id="KW-0732">Signal</keyword>
<dbReference type="NCBIfam" id="TIGR01200">
    <property type="entry name" value="GLPGLI"/>
    <property type="match status" value="1"/>
</dbReference>
<sequence length="287" mass="33165">MKKINLLFAFLFLSNCLIAQNHRFIYEYSFKIDSLNKDNITKELMNLDVSRDGSIFYSSEKFVYDSLTNAEFTKAKAIQSTHIDLGKIRNNSKVSFSVSKNYQKSDTKLHTSINGDKYEIPESENIKWTIVPENSVIEGYKVQKATTNYLGRKWIAWFTNDIQIQDGPYKFKGLPGLILKISDEKNDHIFNFVGSKKINHFPSNSDFDDEKKLTISATKFNQLWKDYVKDPAKKIKLIYASSEVSNITVTDASGKTLTQSEVIRNKEQRVKDNLKKTNNFLELSLYR</sequence>
<dbReference type="InterPro" id="IPR005901">
    <property type="entry name" value="GLPGLI"/>
</dbReference>
<feature type="chain" id="PRO_5046290282" evidence="1">
    <location>
        <begin position="20"/>
        <end position="287"/>
    </location>
</feature>